<dbReference type="AlphaFoldDB" id="A0A4Q9KN49"/>
<organism evidence="1 2">
    <name type="scientific">Propioniciclava tarda</name>
    <dbReference type="NCBI Taxonomy" id="433330"/>
    <lineage>
        <taxon>Bacteria</taxon>
        <taxon>Bacillati</taxon>
        <taxon>Actinomycetota</taxon>
        <taxon>Actinomycetes</taxon>
        <taxon>Propionibacteriales</taxon>
        <taxon>Propionibacteriaceae</taxon>
        <taxon>Propioniciclava</taxon>
    </lineage>
</organism>
<reference evidence="1 2" key="1">
    <citation type="submission" date="2019-01" db="EMBL/GenBank/DDBJ databases">
        <title>Lactibacter flavus gen. nov., sp. nov., a novel bacterium of the family Propionibacteriaceae isolated from raw milk and dairy products.</title>
        <authorList>
            <person name="Huptas C."/>
            <person name="Wenning M."/>
            <person name="Breitenwieser F."/>
            <person name="Doll E."/>
            <person name="Von Neubeck M."/>
            <person name="Busse H.-J."/>
            <person name="Scherer S."/>
        </authorList>
    </citation>
    <scope>NUCLEOTIDE SEQUENCE [LARGE SCALE GENOMIC DNA]</scope>
    <source>
        <strain evidence="1 2">DSM 22130</strain>
    </source>
</reference>
<dbReference type="RefSeq" id="WP_131171347.1">
    <property type="nucleotide sequence ID" value="NZ_FXTL01000003.1"/>
</dbReference>
<keyword evidence="2" id="KW-1185">Reference proteome</keyword>
<comment type="caution">
    <text evidence="1">The sequence shown here is derived from an EMBL/GenBank/DDBJ whole genome shotgun (WGS) entry which is preliminary data.</text>
</comment>
<name>A0A4Q9KN49_PROTD</name>
<proteinExistence type="predicted"/>
<dbReference type="EMBL" id="SDMR01000003">
    <property type="protein sequence ID" value="TBT95695.1"/>
    <property type="molecule type" value="Genomic_DNA"/>
</dbReference>
<accession>A0A4Q9KN49</accession>
<gene>
    <name evidence="1" type="ORF">ET996_04425</name>
</gene>
<sequence length="67" mass="7238">MAKQVAGIESAVMVTVPPAVTVAQPDAGLYDEVLIETLAQPLGLMVPLEMQTVELVPDVFEKTNENW</sequence>
<protein>
    <submittedName>
        <fullName evidence="1">Uncharacterized protein</fullName>
    </submittedName>
</protein>
<dbReference type="Proteomes" id="UP000291933">
    <property type="component" value="Unassembled WGS sequence"/>
</dbReference>
<evidence type="ECO:0000313" key="1">
    <source>
        <dbReference type="EMBL" id="TBT95695.1"/>
    </source>
</evidence>
<evidence type="ECO:0000313" key="2">
    <source>
        <dbReference type="Proteomes" id="UP000291933"/>
    </source>
</evidence>